<evidence type="ECO:0000313" key="3">
    <source>
        <dbReference type="Proteomes" id="UP001293254"/>
    </source>
</evidence>
<sequence length="273" mass="29782">MGDVTAIDPTQKEAILQRFNIQEFATVAECVLDKRDDECLDALASLVAHWVDMFGSKNHTTPAPLEASSESDPPMDQQRLSTQRLSPKPSPSSVGHSPSPEIFVGFIYVPKVGANNVEAGDTTLGSQLGQGAEAQSNGVPSTDPTTCARLPAYTASAGGGKISVGWTVVLGQEQVGQELVHWYTELLGGVRRNQRMDLEPFRPFLTGIVAVQHQERLTQEVSDAKIKRALFDIEDEKAPGPDDYMACFFKKVWAVVGTEITNAIKKFFRMARC</sequence>
<dbReference type="EMBL" id="JACGWO010000013">
    <property type="protein sequence ID" value="KAK4412568.1"/>
    <property type="molecule type" value="Genomic_DNA"/>
</dbReference>
<feature type="region of interest" description="Disordered" evidence="1">
    <location>
        <begin position="123"/>
        <end position="143"/>
    </location>
</feature>
<evidence type="ECO:0000256" key="1">
    <source>
        <dbReference type="SAM" id="MobiDB-lite"/>
    </source>
</evidence>
<organism evidence="2 3">
    <name type="scientific">Sesamum alatum</name>
    <dbReference type="NCBI Taxonomy" id="300844"/>
    <lineage>
        <taxon>Eukaryota</taxon>
        <taxon>Viridiplantae</taxon>
        <taxon>Streptophyta</taxon>
        <taxon>Embryophyta</taxon>
        <taxon>Tracheophyta</taxon>
        <taxon>Spermatophyta</taxon>
        <taxon>Magnoliopsida</taxon>
        <taxon>eudicotyledons</taxon>
        <taxon>Gunneridae</taxon>
        <taxon>Pentapetalae</taxon>
        <taxon>asterids</taxon>
        <taxon>lamiids</taxon>
        <taxon>Lamiales</taxon>
        <taxon>Pedaliaceae</taxon>
        <taxon>Sesamum</taxon>
    </lineage>
</organism>
<accession>A0AAE1XIV0</accession>
<name>A0AAE1XIV0_9LAMI</name>
<gene>
    <name evidence="2" type="ORF">Salat_2903900</name>
</gene>
<protein>
    <submittedName>
        <fullName evidence="2">Uncharacterized protein</fullName>
    </submittedName>
</protein>
<dbReference type="Proteomes" id="UP001293254">
    <property type="component" value="Unassembled WGS sequence"/>
</dbReference>
<proteinExistence type="predicted"/>
<evidence type="ECO:0000313" key="2">
    <source>
        <dbReference type="EMBL" id="KAK4412568.1"/>
    </source>
</evidence>
<feature type="region of interest" description="Disordered" evidence="1">
    <location>
        <begin position="61"/>
        <end position="97"/>
    </location>
</feature>
<comment type="caution">
    <text evidence="2">The sequence shown here is derived from an EMBL/GenBank/DDBJ whole genome shotgun (WGS) entry which is preliminary data.</text>
</comment>
<dbReference type="AlphaFoldDB" id="A0AAE1XIV0"/>
<reference evidence="2" key="2">
    <citation type="journal article" date="2024" name="Plant">
        <title>Genomic evolution and insights into agronomic trait innovations of Sesamum species.</title>
        <authorList>
            <person name="Miao H."/>
            <person name="Wang L."/>
            <person name="Qu L."/>
            <person name="Liu H."/>
            <person name="Sun Y."/>
            <person name="Le M."/>
            <person name="Wang Q."/>
            <person name="Wei S."/>
            <person name="Zheng Y."/>
            <person name="Lin W."/>
            <person name="Duan Y."/>
            <person name="Cao H."/>
            <person name="Xiong S."/>
            <person name="Wang X."/>
            <person name="Wei L."/>
            <person name="Li C."/>
            <person name="Ma Q."/>
            <person name="Ju M."/>
            <person name="Zhao R."/>
            <person name="Li G."/>
            <person name="Mu C."/>
            <person name="Tian Q."/>
            <person name="Mei H."/>
            <person name="Zhang T."/>
            <person name="Gao T."/>
            <person name="Zhang H."/>
        </authorList>
    </citation>
    <scope>NUCLEOTIDE SEQUENCE</scope>
    <source>
        <strain evidence="2">3651</strain>
    </source>
</reference>
<reference evidence="2" key="1">
    <citation type="submission" date="2020-06" db="EMBL/GenBank/DDBJ databases">
        <authorList>
            <person name="Li T."/>
            <person name="Hu X."/>
            <person name="Zhang T."/>
            <person name="Song X."/>
            <person name="Zhang H."/>
            <person name="Dai N."/>
            <person name="Sheng W."/>
            <person name="Hou X."/>
            <person name="Wei L."/>
        </authorList>
    </citation>
    <scope>NUCLEOTIDE SEQUENCE</scope>
    <source>
        <strain evidence="2">3651</strain>
        <tissue evidence="2">Leaf</tissue>
    </source>
</reference>
<keyword evidence="3" id="KW-1185">Reference proteome</keyword>